<accession>A0A6J4PXC4</accession>
<organism evidence="3">
    <name type="scientific">uncultured Rubrobacteraceae bacterium</name>
    <dbReference type="NCBI Taxonomy" id="349277"/>
    <lineage>
        <taxon>Bacteria</taxon>
        <taxon>Bacillati</taxon>
        <taxon>Actinomycetota</taxon>
        <taxon>Rubrobacteria</taxon>
        <taxon>Rubrobacterales</taxon>
        <taxon>Rubrobacteraceae</taxon>
        <taxon>environmental samples</taxon>
    </lineage>
</organism>
<keyword evidence="2" id="KW-0472">Membrane</keyword>
<dbReference type="AlphaFoldDB" id="A0A6J4PXC4"/>
<feature type="transmembrane region" description="Helical" evidence="2">
    <location>
        <begin position="37"/>
        <end position="68"/>
    </location>
</feature>
<evidence type="ECO:0000256" key="2">
    <source>
        <dbReference type="SAM" id="Phobius"/>
    </source>
</evidence>
<dbReference type="EMBL" id="CADCUW010000357">
    <property type="protein sequence ID" value="CAA9427193.1"/>
    <property type="molecule type" value="Genomic_DNA"/>
</dbReference>
<gene>
    <name evidence="3" type="ORF">AVDCRST_MAG01-01-2676</name>
</gene>
<reference evidence="3" key="1">
    <citation type="submission" date="2020-02" db="EMBL/GenBank/DDBJ databases">
        <authorList>
            <person name="Meier V. D."/>
        </authorList>
    </citation>
    <scope>NUCLEOTIDE SEQUENCE</scope>
    <source>
        <strain evidence="3">AVDCRST_MAG01</strain>
    </source>
</reference>
<keyword evidence="2" id="KW-1133">Transmembrane helix</keyword>
<protein>
    <submittedName>
        <fullName evidence="3">Uncharacterized protein</fullName>
    </submittedName>
</protein>
<keyword evidence="2" id="KW-0812">Transmembrane</keyword>
<evidence type="ECO:0000256" key="1">
    <source>
        <dbReference type="SAM" id="MobiDB-lite"/>
    </source>
</evidence>
<feature type="transmembrane region" description="Helical" evidence="2">
    <location>
        <begin position="80"/>
        <end position="99"/>
    </location>
</feature>
<proteinExistence type="predicted"/>
<feature type="region of interest" description="Disordered" evidence="1">
    <location>
        <begin position="1"/>
        <end position="27"/>
    </location>
</feature>
<evidence type="ECO:0000313" key="3">
    <source>
        <dbReference type="EMBL" id="CAA9427193.1"/>
    </source>
</evidence>
<name>A0A6J4PXC4_9ACTN</name>
<sequence>MRSLLGREQTTGARPGSGRKGASRGGQRLRSAVESGVLAGLLLAVAFSVVVGAPVVFLCAVVGAWLALAAIVGTRNVLDAGCYFMLLIVGVILVVNLATNGPASLLP</sequence>